<feature type="non-terminal residue" evidence="1">
    <location>
        <position position="42"/>
    </location>
</feature>
<evidence type="ECO:0008006" key="2">
    <source>
        <dbReference type="Google" id="ProtNLM"/>
    </source>
</evidence>
<protein>
    <recommendedName>
        <fullName evidence="2">Aminopeptidase</fullName>
    </recommendedName>
</protein>
<dbReference type="AlphaFoldDB" id="X1J293"/>
<organism evidence="1">
    <name type="scientific">marine sediment metagenome</name>
    <dbReference type="NCBI Taxonomy" id="412755"/>
    <lineage>
        <taxon>unclassified sequences</taxon>
        <taxon>metagenomes</taxon>
        <taxon>ecological metagenomes</taxon>
    </lineage>
</organism>
<gene>
    <name evidence="1" type="ORF">S03H2_58361</name>
</gene>
<comment type="caution">
    <text evidence="1">The sequence shown here is derived from an EMBL/GenBank/DDBJ whole genome shotgun (WGS) entry which is preliminary data.</text>
</comment>
<name>X1J293_9ZZZZ</name>
<dbReference type="EMBL" id="BARU01037455">
    <property type="protein sequence ID" value="GAH88087.1"/>
    <property type="molecule type" value="Genomic_DNA"/>
</dbReference>
<dbReference type="InterPro" id="IPR027476">
    <property type="entry name" value="DppA_N"/>
</dbReference>
<evidence type="ECO:0000313" key="1">
    <source>
        <dbReference type="EMBL" id="GAH88087.1"/>
    </source>
</evidence>
<dbReference type="Pfam" id="PF04951">
    <property type="entry name" value="Peptidase_M55"/>
    <property type="match status" value="1"/>
</dbReference>
<accession>X1J293</accession>
<dbReference type="InterPro" id="IPR007035">
    <property type="entry name" value="Peptidase_M55"/>
</dbReference>
<reference evidence="1" key="1">
    <citation type="journal article" date="2014" name="Front. Microbiol.">
        <title>High frequency of phylogenetically diverse reductive dehalogenase-homologous genes in deep subseafloor sedimentary metagenomes.</title>
        <authorList>
            <person name="Kawai M."/>
            <person name="Futagami T."/>
            <person name="Toyoda A."/>
            <person name="Takaki Y."/>
            <person name="Nishi S."/>
            <person name="Hori S."/>
            <person name="Arai W."/>
            <person name="Tsubouchi T."/>
            <person name="Morono Y."/>
            <person name="Uchiyama I."/>
            <person name="Ito T."/>
            <person name="Fujiyama A."/>
            <person name="Inagaki F."/>
            <person name="Takami H."/>
        </authorList>
    </citation>
    <scope>NUCLEOTIDE SEQUENCE</scope>
    <source>
        <strain evidence="1">Expedition CK06-06</strain>
    </source>
</reference>
<proteinExistence type="predicted"/>
<sequence>MKVFMMTDLEGVAGVVSFTEHTYAGAPHASVAERLLTGEVNA</sequence>
<dbReference type="SUPFAM" id="SSF63992">
    <property type="entry name" value="Dipeptide transport protein"/>
    <property type="match status" value="1"/>
</dbReference>
<dbReference type="Gene3D" id="3.40.50.10780">
    <property type="entry name" value="Dipeptide transport protein"/>
    <property type="match status" value="1"/>
</dbReference>
<dbReference type="InterPro" id="IPR036177">
    <property type="entry name" value="Peptidase_M55_sf"/>
</dbReference>